<feature type="compositionally biased region" description="Basic and acidic residues" evidence="1">
    <location>
        <begin position="145"/>
        <end position="164"/>
    </location>
</feature>
<keyword evidence="3" id="KW-1185">Reference proteome</keyword>
<feature type="compositionally biased region" description="Basic and acidic residues" evidence="1">
    <location>
        <begin position="99"/>
        <end position="117"/>
    </location>
</feature>
<organism evidence="2 3">
    <name type="scientific">Necator americanus</name>
    <name type="common">Human hookworm</name>
    <dbReference type="NCBI Taxonomy" id="51031"/>
    <lineage>
        <taxon>Eukaryota</taxon>
        <taxon>Metazoa</taxon>
        <taxon>Ecdysozoa</taxon>
        <taxon>Nematoda</taxon>
        <taxon>Chromadorea</taxon>
        <taxon>Rhabditida</taxon>
        <taxon>Rhabditina</taxon>
        <taxon>Rhabditomorpha</taxon>
        <taxon>Strongyloidea</taxon>
        <taxon>Ancylostomatidae</taxon>
        <taxon>Bunostominae</taxon>
        <taxon>Necator</taxon>
    </lineage>
</organism>
<dbReference type="EMBL" id="JAVFWL010000004">
    <property type="protein sequence ID" value="KAK6748905.1"/>
    <property type="molecule type" value="Genomic_DNA"/>
</dbReference>
<reference evidence="2 3" key="1">
    <citation type="submission" date="2023-08" db="EMBL/GenBank/DDBJ databases">
        <title>A Necator americanus chromosomal reference genome.</title>
        <authorList>
            <person name="Ilik V."/>
            <person name="Petrzelkova K.J."/>
            <person name="Pardy F."/>
            <person name="Fuh T."/>
            <person name="Niatou-Singa F.S."/>
            <person name="Gouil Q."/>
            <person name="Baker L."/>
            <person name="Ritchie M.E."/>
            <person name="Jex A.R."/>
            <person name="Gazzola D."/>
            <person name="Li H."/>
            <person name="Toshio Fujiwara R."/>
            <person name="Zhan B."/>
            <person name="Aroian R.V."/>
            <person name="Pafco B."/>
            <person name="Schwarz E.M."/>
        </authorList>
    </citation>
    <scope>NUCLEOTIDE SEQUENCE [LARGE SCALE GENOMIC DNA]</scope>
    <source>
        <strain evidence="2 3">Aroian</strain>
        <tissue evidence="2">Whole animal</tissue>
    </source>
</reference>
<name>A0ABR1DG50_NECAM</name>
<evidence type="ECO:0000256" key="1">
    <source>
        <dbReference type="SAM" id="MobiDB-lite"/>
    </source>
</evidence>
<comment type="caution">
    <text evidence="2">The sequence shown here is derived from an EMBL/GenBank/DDBJ whole genome shotgun (WGS) entry which is preliminary data.</text>
</comment>
<evidence type="ECO:0008006" key="4">
    <source>
        <dbReference type="Google" id="ProtNLM"/>
    </source>
</evidence>
<proteinExistence type="predicted"/>
<protein>
    <recommendedName>
        <fullName evidence="4">Thrombospondin type 1 domain protein</fullName>
    </recommendedName>
</protein>
<dbReference type="Proteomes" id="UP001303046">
    <property type="component" value="Unassembled WGS sequence"/>
</dbReference>
<feature type="region of interest" description="Disordered" evidence="1">
    <location>
        <begin position="141"/>
        <end position="237"/>
    </location>
</feature>
<feature type="region of interest" description="Disordered" evidence="1">
    <location>
        <begin position="99"/>
        <end position="122"/>
    </location>
</feature>
<evidence type="ECO:0000313" key="3">
    <source>
        <dbReference type="Proteomes" id="UP001303046"/>
    </source>
</evidence>
<feature type="compositionally biased region" description="Basic and acidic residues" evidence="1">
    <location>
        <begin position="222"/>
        <end position="237"/>
    </location>
</feature>
<feature type="compositionally biased region" description="Basic residues" evidence="1">
    <location>
        <begin position="176"/>
        <end position="193"/>
    </location>
</feature>
<accession>A0ABR1DG50</accession>
<sequence length="237" mass="27329">MFITPLIKGRVGYGRLHLFGTQNDLTYLFWDQRNHVNGRKSYEFHGDLNDTPSNAKTRGPSFGKHVKRVARNQHLREGKNHWSKVEKYPWSAWSVKAKDADDVTDSNTHESKWHEGDIGSEPIEVISGSLSQVTKQRYNDPWSNRYEENRKIEGLSENKSKEKGSTSTKNDANRPRSQKSKRHTNRRIRSIHKSHGERLGEKAPLAAKRRNKKNVTATNTKTSRDREIQGKPETENS</sequence>
<gene>
    <name evidence="2" type="primary">Necator_chrIV.g14791</name>
    <name evidence="2" type="ORF">RB195_001496</name>
</gene>
<evidence type="ECO:0000313" key="2">
    <source>
        <dbReference type="EMBL" id="KAK6748905.1"/>
    </source>
</evidence>